<dbReference type="GO" id="GO:0050334">
    <property type="term" value="F:thiaminase activity"/>
    <property type="evidence" value="ECO:0007669"/>
    <property type="project" value="UniProtKB-EC"/>
</dbReference>
<evidence type="ECO:0000313" key="4">
    <source>
        <dbReference type="Proteomes" id="UP000054859"/>
    </source>
</evidence>
<dbReference type="CDD" id="cd19365">
    <property type="entry name" value="TenA_C-like"/>
    <property type="match status" value="1"/>
</dbReference>
<dbReference type="STRING" id="45056.Lade_2013"/>
<evidence type="ECO:0000259" key="1">
    <source>
        <dbReference type="Pfam" id="PF03070"/>
    </source>
</evidence>
<dbReference type="PANTHER" id="PTHR43198:SF2">
    <property type="entry name" value="SI:CH1073-67J19.1-RELATED"/>
    <property type="match status" value="1"/>
</dbReference>
<keyword evidence="3" id="KW-0614">Plasmid</keyword>
<sequence>MVFSKMLSAITPHLRGQIHNHPFNIALCNGTLPSVVFNKFLEQDRLYLEDFSKALGLIAKRLTKSAHQEVFRHLSLYVRNETPFRPVTTYRPEFFPPRRITIAKSNAINNYTSFLLNTALKAPVEVAAASITPCFFHYKELGEWMNRSVQPDNPYRQWINSYSSPRFIIANQRVIEIMEELGRGLQTEDQNKMVVAFVKATEFEISFWDSLLSHEIQSQVKWATPQI</sequence>
<proteinExistence type="predicted"/>
<name>A0A0W0R0U0_9GAMM</name>
<dbReference type="EMBL" id="LR134416">
    <property type="protein sequence ID" value="VEH82851.1"/>
    <property type="molecule type" value="Genomic_DNA"/>
</dbReference>
<dbReference type="GO" id="GO:0005829">
    <property type="term" value="C:cytosol"/>
    <property type="evidence" value="ECO:0007669"/>
    <property type="project" value="TreeGrafter"/>
</dbReference>
<dbReference type="KEGG" id="ladl:NCTC12735_00110"/>
<keyword evidence="2" id="KW-0378">Hydrolase</keyword>
<dbReference type="Proteomes" id="UP000281170">
    <property type="component" value="Plasmid 7"/>
</dbReference>
<gene>
    <name evidence="2" type="primary">tenA</name>
    <name evidence="2" type="ORF">Lade_2013</name>
    <name evidence="3" type="ORF">NCTC12735_00110</name>
</gene>
<evidence type="ECO:0000313" key="2">
    <source>
        <dbReference type="EMBL" id="KTC64719.1"/>
    </source>
</evidence>
<dbReference type="SUPFAM" id="SSF48613">
    <property type="entry name" value="Heme oxygenase-like"/>
    <property type="match status" value="1"/>
</dbReference>
<dbReference type="InterPro" id="IPR050967">
    <property type="entry name" value="Thiamine_Salvage_TenA"/>
</dbReference>
<evidence type="ECO:0000313" key="5">
    <source>
        <dbReference type="Proteomes" id="UP000281170"/>
    </source>
</evidence>
<accession>A0A0W0R0U0</accession>
<dbReference type="InterPro" id="IPR016084">
    <property type="entry name" value="Haem_Oase-like_multi-hlx"/>
</dbReference>
<dbReference type="PANTHER" id="PTHR43198">
    <property type="entry name" value="BIFUNCTIONAL TH2 PROTEIN"/>
    <property type="match status" value="1"/>
</dbReference>
<evidence type="ECO:0000313" key="3">
    <source>
        <dbReference type="EMBL" id="VEH82851.1"/>
    </source>
</evidence>
<dbReference type="InterPro" id="IPR004305">
    <property type="entry name" value="Thiaminase-2/PQQC"/>
</dbReference>
<dbReference type="Gene3D" id="1.20.910.10">
    <property type="entry name" value="Heme oxygenase-like"/>
    <property type="match status" value="1"/>
</dbReference>
<dbReference type="AlphaFoldDB" id="A0A0W0R0U0"/>
<reference evidence="3 5" key="2">
    <citation type="submission" date="2018-12" db="EMBL/GenBank/DDBJ databases">
        <authorList>
            <consortium name="Pathogen Informatics"/>
        </authorList>
    </citation>
    <scope>NUCLEOTIDE SEQUENCE [LARGE SCALE GENOMIC DNA]</scope>
    <source>
        <strain evidence="3 5">NCTC12735</strain>
        <plasmid evidence="5">7</plasmid>
    </source>
</reference>
<organism evidence="2 4">
    <name type="scientific">Legionella adelaidensis</name>
    <dbReference type="NCBI Taxonomy" id="45056"/>
    <lineage>
        <taxon>Bacteria</taxon>
        <taxon>Pseudomonadati</taxon>
        <taxon>Pseudomonadota</taxon>
        <taxon>Gammaproteobacteria</taxon>
        <taxon>Legionellales</taxon>
        <taxon>Legionellaceae</taxon>
        <taxon>Legionella</taxon>
    </lineage>
</organism>
<protein>
    <submittedName>
        <fullName evidence="2">Thiaminase-2</fullName>
        <ecNumber evidence="2">3.5.99.2</ecNumber>
    </submittedName>
</protein>
<dbReference type="EC" id="3.5.99.2" evidence="2"/>
<keyword evidence="4" id="KW-1185">Reference proteome</keyword>
<dbReference type="PATRIC" id="fig|45056.6.peg.2076"/>
<geneLocation type="plasmid" evidence="3 5">
    <name>7</name>
</geneLocation>
<dbReference type="Pfam" id="PF03070">
    <property type="entry name" value="TENA_THI-4"/>
    <property type="match status" value="1"/>
</dbReference>
<dbReference type="OrthoDB" id="34166at2"/>
<reference evidence="2 4" key="1">
    <citation type="submission" date="2015-11" db="EMBL/GenBank/DDBJ databases">
        <title>Identification of large and diverse effector repertoires of 38 Legionella species.</title>
        <authorList>
            <person name="Burstein D."/>
            <person name="Amaro F."/>
            <person name="Zusman T."/>
            <person name="Lifshitz Z."/>
            <person name="Cohen O."/>
            <person name="Gilbert J.A."/>
            <person name="Pupko T."/>
            <person name="Shuman H.A."/>
            <person name="Segal G."/>
        </authorList>
    </citation>
    <scope>NUCLEOTIDE SEQUENCE [LARGE SCALE GENOMIC DNA]</scope>
    <source>
        <strain evidence="2 4">1762-AUS-E</strain>
    </source>
</reference>
<dbReference type="EMBL" id="LNKA01000019">
    <property type="protein sequence ID" value="KTC64719.1"/>
    <property type="molecule type" value="Genomic_DNA"/>
</dbReference>
<dbReference type="Proteomes" id="UP000054859">
    <property type="component" value="Unassembled WGS sequence"/>
</dbReference>
<feature type="domain" description="Thiaminase-2/PQQC" evidence="1">
    <location>
        <begin position="16"/>
        <end position="212"/>
    </location>
</feature>
<dbReference type="RefSeq" id="WP_084758897.1">
    <property type="nucleotide sequence ID" value="NZ_CAAAHS010000001.1"/>
</dbReference>